<dbReference type="SMART" id="SM00406">
    <property type="entry name" value="IGv"/>
    <property type="match status" value="1"/>
</dbReference>
<sequence>MFVSGLLRADSVTNTQIEISAIETGELTLRCDYSTTDSYTVLFWYRKYTHRAMQYILLRPARSSSWSPHTENFAKERFSSTAGYNFTELRISAVTLSDSAVYFCALMHTALYFV</sequence>
<dbReference type="PANTHER" id="PTHR19367:SF18">
    <property type="entry name" value="T CELL RECEPTOR ALPHA VARIABLE 16"/>
    <property type="match status" value="1"/>
</dbReference>
<keyword evidence="3" id="KW-0675">Receptor</keyword>
<dbReference type="InterPro" id="IPR051287">
    <property type="entry name" value="TCR_variable_region"/>
</dbReference>
<dbReference type="GO" id="GO:0002250">
    <property type="term" value="P:adaptive immune response"/>
    <property type="evidence" value="ECO:0007669"/>
    <property type="project" value="UniProtKB-KW"/>
</dbReference>
<evidence type="ECO:0000256" key="3">
    <source>
        <dbReference type="ARBA" id="ARBA00023170"/>
    </source>
</evidence>
<dbReference type="InterPro" id="IPR007110">
    <property type="entry name" value="Ig-like_dom"/>
</dbReference>
<keyword evidence="8" id="KW-1185">Reference proteome</keyword>
<evidence type="ECO:0000259" key="6">
    <source>
        <dbReference type="PROSITE" id="PS50835"/>
    </source>
</evidence>
<dbReference type="InterPro" id="IPR036179">
    <property type="entry name" value="Ig-like_dom_sf"/>
</dbReference>
<dbReference type="Gene3D" id="2.60.40.10">
    <property type="entry name" value="Immunoglobulins"/>
    <property type="match status" value="1"/>
</dbReference>
<dbReference type="SUPFAM" id="SSF48726">
    <property type="entry name" value="Immunoglobulin"/>
    <property type="match status" value="1"/>
</dbReference>
<evidence type="ECO:0000256" key="4">
    <source>
        <dbReference type="ARBA" id="ARBA00023319"/>
    </source>
</evidence>
<dbReference type="Ensembl" id="ENSECRT00000008949.1">
    <property type="protein sequence ID" value="ENSECRP00000008802.1"/>
    <property type="gene ID" value="ENSECRG00000005911.1"/>
</dbReference>
<reference evidence="7" key="3">
    <citation type="submission" date="2025-09" db="UniProtKB">
        <authorList>
            <consortium name="Ensembl"/>
        </authorList>
    </citation>
    <scope>IDENTIFICATION</scope>
</reference>
<evidence type="ECO:0000313" key="7">
    <source>
        <dbReference type="Ensembl" id="ENSECRP00000008802.1"/>
    </source>
</evidence>
<evidence type="ECO:0000256" key="1">
    <source>
        <dbReference type="ARBA" id="ARBA00022729"/>
    </source>
</evidence>
<name>A0A8C4X6Q6_ERPCA</name>
<proteinExistence type="predicted"/>
<dbReference type="InterPro" id="IPR013106">
    <property type="entry name" value="Ig_V-set"/>
</dbReference>
<accession>A0A8C4X6Q6</accession>
<evidence type="ECO:0000313" key="8">
    <source>
        <dbReference type="Proteomes" id="UP000694620"/>
    </source>
</evidence>
<organism evidence="7 8">
    <name type="scientific">Erpetoichthys calabaricus</name>
    <name type="common">Rope fish</name>
    <name type="synonym">Calamoichthys calabaricus</name>
    <dbReference type="NCBI Taxonomy" id="27687"/>
    <lineage>
        <taxon>Eukaryota</taxon>
        <taxon>Metazoa</taxon>
        <taxon>Chordata</taxon>
        <taxon>Craniata</taxon>
        <taxon>Vertebrata</taxon>
        <taxon>Euteleostomi</taxon>
        <taxon>Actinopterygii</taxon>
        <taxon>Polypteriformes</taxon>
        <taxon>Polypteridae</taxon>
        <taxon>Erpetoichthys</taxon>
    </lineage>
</organism>
<keyword evidence="4" id="KW-0393">Immunoglobulin domain</keyword>
<dbReference type="Pfam" id="PF07686">
    <property type="entry name" value="V-set"/>
    <property type="match status" value="1"/>
</dbReference>
<reference evidence="7" key="2">
    <citation type="submission" date="2025-08" db="UniProtKB">
        <authorList>
            <consortium name="Ensembl"/>
        </authorList>
    </citation>
    <scope>IDENTIFICATION</scope>
</reference>
<feature type="domain" description="Ig-like" evidence="6">
    <location>
        <begin position="10"/>
        <end position="114"/>
    </location>
</feature>
<reference evidence="7" key="1">
    <citation type="submission" date="2021-06" db="EMBL/GenBank/DDBJ databases">
        <authorList>
            <consortium name="Wellcome Sanger Institute Data Sharing"/>
        </authorList>
    </citation>
    <scope>NUCLEOTIDE SEQUENCE [LARGE SCALE GENOMIC DNA]</scope>
</reference>
<dbReference type="InterPro" id="IPR013783">
    <property type="entry name" value="Ig-like_fold"/>
</dbReference>
<evidence type="ECO:0000256" key="5">
    <source>
        <dbReference type="ARBA" id="ARBA00043266"/>
    </source>
</evidence>
<protein>
    <recommendedName>
        <fullName evidence="6">Ig-like domain-containing protein</fullName>
    </recommendedName>
</protein>
<evidence type="ECO:0000256" key="2">
    <source>
        <dbReference type="ARBA" id="ARBA00023130"/>
    </source>
</evidence>
<keyword evidence="5" id="KW-0391">Immunity</keyword>
<dbReference type="PROSITE" id="PS50835">
    <property type="entry name" value="IG_LIKE"/>
    <property type="match status" value="1"/>
</dbReference>
<keyword evidence="2" id="KW-1064">Adaptive immunity</keyword>
<dbReference type="AlphaFoldDB" id="A0A8C4X6Q6"/>
<dbReference type="PANTHER" id="PTHR19367">
    <property type="entry name" value="T-CELL RECEPTOR ALPHA CHAIN V REGION"/>
    <property type="match status" value="1"/>
</dbReference>
<dbReference type="GO" id="GO:0042101">
    <property type="term" value="C:T cell receptor complex"/>
    <property type="evidence" value="ECO:0007669"/>
    <property type="project" value="UniProtKB-KW"/>
</dbReference>
<dbReference type="Proteomes" id="UP000694620">
    <property type="component" value="Chromosome 9"/>
</dbReference>
<keyword evidence="5" id="KW-1279">T cell receptor</keyword>
<keyword evidence="1" id="KW-0732">Signal</keyword>
<dbReference type="GeneTree" id="ENSGT01080000258364"/>